<sequence length="151" mass="16707">MPLEREHHEQAQVTLVLFWVGPYRAAMEACHVLAMTDHPTALRTANAHSLLYDESSDQPQPSRWLTLRDTQTAKGQTASTWQLGVDGDISLQQLPASTLYPLPKLLQSRLFSPALCGFTFEQQQLVLLLDAGKLSLHKPYSTSPSPPAISS</sequence>
<evidence type="ECO:0000313" key="1">
    <source>
        <dbReference type="EMBL" id="NVF15140.1"/>
    </source>
</evidence>
<organism evidence="1 2">
    <name type="scientific">Vreelandella maris</name>
    <dbReference type="NCBI Taxonomy" id="2729617"/>
    <lineage>
        <taxon>Bacteria</taxon>
        <taxon>Pseudomonadati</taxon>
        <taxon>Pseudomonadota</taxon>
        <taxon>Gammaproteobacteria</taxon>
        <taxon>Oceanospirillales</taxon>
        <taxon>Halomonadaceae</taxon>
        <taxon>Vreelandella</taxon>
    </lineage>
</organism>
<proteinExistence type="predicted"/>
<evidence type="ECO:0008006" key="3">
    <source>
        <dbReference type="Google" id="ProtNLM"/>
    </source>
</evidence>
<keyword evidence="2" id="KW-1185">Reference proteome</keyword>
<dbReference type="Proteomes" id="UP000589984">
    <property type="component" value="Unassembled WGS sequence"/>
</dbReference>
<name>A0A7Y6RDR6_9GAMM</name>
<comment type="caution">
    <text evidence="1">The sequence shown here is derived from an EMBL/GenBank/DDBJ whole genome shotgun (WGS) entry which is preliminary data.</text>
</comment>
<gene>
    <name evidence="1" type="ORF">HUO07_13300</name>
</gene>
<protein>
    <recommendedName>
        <fullName evidence="3">CheW-like domain-containing protein</fullName>
    </recommendedName>
</protein>
<reference evidence="1 2" key="1">
    <citation type="submission" date="2020-06" db="EMBL/GenBank/DDBJ databases">
        <title>Halomonas sp. QX-1 draft genome sequence.</title>
        <authorList>
            <person name="Qiu X."/>
        </authorList>
    </citation>
    <scope>NUCLEOTIDE SEQUENCE [LARGE SCALE GENOMIC DNA]</scope>
    <source>
        <strain evidence="1 2">QX-1</strain>
    </source>
</reference>
<dbReference type="AlphaFoldDB" id="A0A7Y6RDR6"/>
<dbReference type="EMBL" id="JABWCV010000014">
    <property type="protein sequence ID" value="NVF15140.1"/>
    <property type="molecule type" value="Genomic_DNA"/>
</dbReference>
<evidence type="ECO:0000313" key="2">
    <source>
        <dbReference type="Proteomes" id="UP000589984"/>
    </source>
</evidence>
<accession>A0A7Y6RDR6</accession>